<keyword evidence="4 10" id="KW-0808">Transferase</keyword>
<evidence type="ECO:0000256" key="11">
    <source>
        <dbReference type="PIRSR" id="PIRSR006268-2"/>
    </source>
</evidence>
<evidence type="ECO:0000313" key="13">
    <source>
        <dbReference type="EMBL" id="SQA74433.1"/>
    </source>
</evidence>
<organism evidence="13 14">
    <name type="scientific">Capnocytophaga sputigena</name>
    <dbReference type="NCBI Taxonomy" id="1019"/>
    <lineage>
        <taxon>Bacteria</taxon>
        <taxon>Pseudomonadati</taxon>
        <taxon>Bacteroidota</taxon>
        <taxon>Flavobacteriia</taxon>
        <taxon>Flavobacteriales</taxon>
        <taxon>Flavobacteriaceae</taxon>
        <taxon>Capnocytophaga</taxon>
    </lineage>
</organism>
<dbReference type="GO" id="GO:0046872">
    <property type="term" value="F:metal ion binding"/>
    <property type="evidence" value="ECO:0007669"/>
    <property type="project" value="UniProtKB-UniRule"/>
</dbReference>
<comment type="subcellular location">
    <subcellularLocation>
        <location evidence="12">Cell inner membrane</location>
        <topology evidence="12">Lipid-anchor</topology>
        <orientation evidence="12">Periplasmic side</orientation>
    </subcellularLocation>
</comment>
<keyword evidence="12" id="KW-0472">Membrane</keyword>
<dbReference type="PROSITE" id="PS51257">
    <property type="entry name" value="PROKAR_LIPOPROTEIN"/>
    <property type="match status" value="1"/>
</dbReference>
<dbReference type="InterPro" id="IPR003374">
    <property type="entry name" value="ApbE-like_sf"/>
</dbReference>
<dbReference type="Proteomes" id="UP000249902">
    <property type="component" value="Unassembled WGS sequence"/>
</dbReference>
<dbReference type="EMBL" id="UAVP01000003">
    <property type="protein sequence ID" value="SQA74433.1"/>
    <property type="molecule type" value="Genomic_DNA"/>
</dbReference>
<keyword evidence="5 10" id="KW-0479">Metal-binding</keyword>
<evidence type="ECO:0000256" key="10">
    <source>
        <dbReference type="PIRNR" id="PIRNR006268"/>
    </source>
</evidence>
<comment type="function">
    <text evidence="12">Flavin transferase that catalyzes the transfer of the FMN moiety of FAD and its covalent binding to the hydroxyl group of a threonine residue in a target flavoprotein.</text>
</comment>
<evidence type="ECO:0000256" key="4">
    <source>
        <dbReference type="ARBA" id="ARBA00022679"/>
    </source>
</evidence>
<evidence type="ECO:0000256" key="3">
    <source>
        <dbReference type="ARBA" id="ARBA00022630"/>
    </source>
</evidence>
<evidence type="ECO:0000256" key="1">
    <source>
        <dbReference type="ARBA" id="ARBA00011955"/>
    </source>
</evidence>
<comment type="cofactor">
    <cofactor evidence="11">
        <name>Mg(2+)</name>
        <dbReference type="ChEBI" id="CHEBI:18420"/>
    </cofactor>
    <cofactor evidence="11">
        <name>Mn(2+)</name>
        <dbReference type="ChEBI" id="CHEBI:29035"/>
    </cofactor>
    <text evidence="11">Magnesium. Can also use manganese.</text>
</comment>
<keyword evidence="3 10" id="KW-0285">Flavoprotein</keyword>
<keyword evidence="12" id="KW-0997">Cell inner membrane</keyword>
<name>A0AAX2I8V3_CAPSP</name>
<feature type="binding site" evidence="11">
    <location>
        <position position="293"/>
    </location>
    <ligand>
        <name>Mg(2+)</name>
        <dbReference type="ChEBI" id="CHEBI:18420"/>
    </ligand>
</feature>
<dbReference type="GO" id="GO:0005886">
    <property type="term" value="C:plasma membrane"/>
    <property type="evidence" value="ECO:0007669"/>
    <property type="project" value="UniProtKB-SubCell"/>
</dbReference>
<accession>A0AAX2I8V3</accession>
<evidence type="ECO:0000256" key="2">
    <source>
        <dbReference type="ARBA" id="ARBA00016337"/>
    </source>
</evidence>
<proteinExistence type="inferred from homology"/>
<dbReference type="InterPro" id="IPR024932">
    <property type="entry name" value="ApbE"/>
</dbReference>
<keyword evidence="6 10" id="KW-0274">FAD</keyword>
<gene>
    <name evidence="13" type="primary">apbE_1</name>
    <name evidence="13" type="ORF">NCTC11653_00317</name>
</gene>
<evidence type="ECO:0000256" key="7">
    <source>
        <dbReference type="ARBA" id="ARBA00022842"/>
    </source>
</evidence>
<evidence type="ECO:0000256" key="5">
    <source>
        <dbReference type="ARBA" id="ARBA00022723"/>
    </source>
</evidence>
<evidence type="ECO:0000256" key="9">
    <source>
        <dbReference type="ARBA" id="ARBA00048540"/>
    </source>
</evidence>
<dbReference type="SUPFAM" id="SSF143631">
    <property type="entry name" value="ApbE-like"/>
    <property type="match status" value="1"/>
</dbReference>
<evidence type="ECO:0000313" key="14">
    <source>
        <dbReference type="Proteomes" id="UP000249902"/>
    </source>
</evidence>
<dbReference type="EC" id="2.7.1.180" evidence="1 10"/>
<feature type="binding site" evidence="11">
    <location>
        <position position="171"/>
    </location>
    <ligand>
        <name>Mg(2+)</name>
        <dbReference type="ChEBI" id="CHEBI:18420"/>
    </ligand>
</feature>
<comment type="similarity">
    <text evidence="10 12">Belongs to the ApbE family.</text>
</comment>
<evidence type="ECO:0000256" key="12">
    <source>
        <dbReference type="RuleBase" id="RU363002"/>
    </source>
</evidence>
<protein>
    <recommendedName>
        <fullName evidence="2 10">FAD:protein FMN transferase</fullName>
        <ecNumber evidence="1 10">2.7.1.180</ecNumber>
    </recommendedName>
    <alternativeName>
        <fullName evidence="8 10">Flavin transferase</fullName>
    </alternativeName>
</protein>
<dbReference type="Pfam" id="PF02424">
    <property type="entry name" value="ApbE"/>
    <property type="match status" value="1"/>
</dbReference>
<comment type="caution">
    <text evidence="13">The sequence shown here is derived from an EMBL/GenBank/DDBJ whole genome shotgun (WGS) entry which is preliminary data.</text>
</comment>
<dbReference type="AlphaFoldDB" id="A0AAX2I8V3"/>
<keyword evidence="12" id="KW-1003">Cell membrane</keyword>
<evidence type="ECO:0000256" key="8">
    <source>
        <dbReference type="ARBA" id="ARBA00031306"/>
    </source>
</evidence>
<dbReference type="PIRSF" id="PIRSF006268">
    <property type="entry name" value="ApbE"/>
    <property type="match status" value="1"/>
</dbReference>
<dbReference type="PANTHER" id="PTHR30040">
    <property type="entry name" value="THIAMINE BIOSYNTHESIS LIPOPROTEIN APBE"/>
    <property type="match status" value="1"/>
</dbReference>
<dbReference type="PANTHER" id="PTHR30040:SF2">
    <property type="entry name" value="FAD:PROTEIN FMN TRANSFERASE"/>
    <property type="match status" value="1"/>
</dbReference>
<keyword evidence="7 10" id="KW-0460">Magnesium</keyword>
<evidence type="ECO:0000256" key="6">
    <source>
        <dbReference type="ARBA" id="ARBA00022827"/>
    </source>
</evidence>
<dbReference type="GO" id="GO:0016740">
    <property type="term" value="F:transferase activity"/>
    <property type="evidence" value="ECO:0007669"/>
    <property type="project" value="UniProtKB-UniRule"/>
</dbReference>
<comment type="catalytic activity">
    <reaction evidence="9 10 12">
        <text>L-threonyl-[protein] + FAD = FMN-L-threonyl-[protein] + AMP + H(+)</text>
        <dbReference type="Rhea" id="RHEA:36847"/>
        <dbReference type="Rhea" id="RHEA-COMP:11060"/>
        <dbReference type="Rhea" id="RHEA-COMP:11061"/>
        <dbReference type="ChEBI" id="CHEBI:15378"/>
        <dbReference type="ChEBI" id="CHEBI:30013"/>
        <dbReference type="ChEBI" id="CHEBI:57692"/>
        <dbReference type="ChEBI" id="CHEBI:74257"/>
        <dbReference type="ChEBI" id="CHEBI:456215"/>
        <dbReference type="EC" id="2.7.1.180"/>
    </reaction>
</comment>
<reference evidence="13 14" key="1">
    <citation type="submission" date="2018-06" db="EMBL/GenBank/DDBJ databases">
        <authorList>
            <consortium name="Pathogen Informatics"/>
            <person name="Doyle S."/>
        </authorList>
    </citation>
    <scope>NUCLEOTIDE SEQUENCE [LARGE SCALE GENOMIC DNA]</scope>
    <source>
        <strain evidence="13 14">NCTC11653</strain>
    </source>
</reference>
<sequence>MPFIHKKMKKILLSISLLFVGCQTEKLHFIEGEAQGSTYHIKYISSNNENLQPAIDSILKVIDQSMSTYKPDSDISKINAGDTSVVVDKHFRKVFEASQQIWQESEGLFDPTVGVLVNAWGFGKQKIDDKDLPTDEKIVELKKYVGFNKVQLTDNNHIKKEYPEILFDFNAIAQGYTSDVVANFLNSKGIKNYIVEIAGEMFLKGKNTIENKAWTIGVENPIKPLDEKELITTIQFENQGLATSGNYRKVWTDSNGRKYVHSINPITGRATQSDVLSATVVAPSTMYADGYATMFMVMGMEKSKDFLAKHPNLAVLLVYSNEQNQEITFKTYPFKKLEEKK</sequence>
<keyword evidence="12 13" id="KW-0449">Lipoprotein</keyword>
<dbReference type="Gene3D" id="3.10.520.10">
    <property type="entry name" value="ApbE-like domains"/>
    <property type="match status" value="1"/>
</dbReference>
<feature type="binding site" evidence="11">
    <location>
        <position position="289"/>
    </location>
    <ligand>
        <name>Mg(2+)</name>
        <dbReference type="ChEBI" id="CHEBI:18420"/>
    </ligand>
</feature>